<evidence type="ECO:0000313" key="2">
    <source>
        <dbReference type="Proteomes" id="UP001056120"/>
    </source>
</evidence>
<protein>
    <submittedName>
        <fullName evidence="1">Uncharacterized protein</fullName>
    </submittedName>
</protein>
<accession>A0ACB9KC04</accession>
<gene>
    <name evidence="1" type="ORF">L1987_03891</name>
</gene>
<comment type="caution">
    <text evidence="1">The sequence shown here is derived from an EMBL/GenBank/DDBJ whole genome shotgun (WGS) entry which is preliminary data.</text>
</comment>
<dbReference type="EMBL" id="CM042018">
    <property type="protein sequence ID" value="KAI3829763.1"/>
    <property type="molecule type" value="Genomic_DNA"/>
</dbReference>
<organism evidence="1 2">
    <name type="scientific">Smallanthus sonchifolius</name>
    <dbReference type="NCBI Taxonomy" id="185202"/>
    <lineage>
        <taxon>Eukaryota</taxon>
        <taxon>Viridiplantae</taxon>
        <taxon>Streptophyta</taxon>
        <taxon>Embryophyta</taxon>
        <taxon>Tracheophyta</taxon>
        <taxon>Spermatophyta</taxon>
        <taxon>Magnoliopsida</taxon>
        <taxon>eudicotyledons</taxon>
        <taxon>Gunneridae</taxon>
        <taxon>Pentapetalae</taxon>
        <taxon>asterids</taxon>
        <taxon>campanulids</taxon>
        <taxon>Asterales</taxon>
        <taxon>Asteraceae</taxon>
        <taxon>Asteroideae</taxon>
        <taxon>Heliantheae alliance</taxon>
        <taxon>Millerieae</taxon>
        <taxon>Smallanthus</taxon>
    </lineage>
</organism>
<name>A0ACB9KC04_9ASTR</name>
<sequence length="137" mass="15233">MPSFGLHGRYETSGWNQGTSNRVEVDAPPIFGSKSFKEALVKECFPSQVEKVIVLPSSTHAFADCFGRALVGRAVNFTTLRTLNVLLRDVGLSGLDIQYIGGLFVLLSFGETRDAEVFLDKADVWKEWFETLKLWSG</sequence>
<evidence type="ECO:0000313" key="1">
    <source>
        <dbReference type="EMBL" id="KAI3829763.1"/>
    </source>
</evidence>
<reference evidence="2" key="1">
    <citation type="journal article" date="2022" name="Mol. Ecol. Resour.">
        <title>The genomes of chicory, endive, great burdock and yacon provide insights into Asteraceae palaeo-polyploidization history and plant inulin production.</title>
        <authorList>
            <person name="Fan W."/>
            <person name="Wang S."/>
            <person name="Wang H."/>
            <person name="Wang A."/>
            <person name="Jiang F."/>
            <person name="Liu H."/>
            <person name="Zhao H."/>
            <person name="Xu D."/>
            <person name="Zhang Y."/>
        </authorList>
    </citation>
    <scope>NUCLEOTIDE SEQUENCE [LARGE SCALE GENOMIC DNA]</scope>
    <source>
        <strain evidence="2">cv. Yunnan</strain>
    </source>
</reference>
<dbReference type="Proteomes" id="UP001056120">
    <property type="component" value="Linkage Group LG01"/>
</dbReference>
<keyword evidence="2" id="KW-1185">Reference proteome</keyword>
<reference evidence="1 2" key="2">
    <citation type="journal article" date="2022" name="Mol. Ecol. Resour.">
        <title>The genomes of chicory, endive, great burdock and yacon provide insights into Asteraceae paleo-polyploidization history and plant inulin production.</title>
        <authorList>
            <person name="Fan W."/>
            <person name="Wang S."/>
            <person name="Wang H."/>
            <person name="Wang A."/>
            <person name="Jiang F."/>
            <person name="Liu H."/>
            <person name="Zhao H."/>
            <person name="Xu D."/>
            <person name="Zhang Y."/>
        </authorList>
    </citation>
    <scope>NUCLEOTIDE SEQUENCE [LARGE SCALE GENOMIC DNA]</scope>
    <source>
        <strain evidence="2">cv. Yunnan</strain>
        <tissue evidence="1">Leaves</tissue>
    </source>
</reference>
<proteinExistence type="predicted"/>